<evidence type="ECO:0000256" key="5">
    <source>
        <dbReference type="ARBA" id="ARBA00023002"/>
    </source>
</evidence>
<organism evidence="9 10">
    <name type="scientific">Mycolicibacterium fallax</name>
    <name type="common">Mycobacterium fallax</name>
    <dbReference type="NCBI Taxonomy" id="1793"/>
    <lineage>
        <taxon>Bacteria</taxon>
        <taxon>Bacillati</taxon>
        <taxon>Actinomycetota</taxon>
        <taxon>Actinomycetes</taxon>
        <taxon>Mycobacteriales</taxon>
        <taxon>Mycobacteriaceae</taxon>
        <taxon>Mycolicibacterium</taxon>
    </lineage>
</organism>
<evidence type="ECO:0000259" key="7">
    <source>
        <dbReference type="Pfam" id="PF00465"/>
    </source>
</evidence>
<evidence type="ECO:0000256" key="1">
    <source>
        <dbReference type="ARBA" id="ARBA00000813"/>
    </source>
</evidence>
<dbReference type="InterPro" id="IPR001670">
    <property type="entry name" value="ADH_Fe/GldA"/>
</dbReference>
<dbReference type="GO" id="GO:0046872">
    <property type="term" value="F:metal ion binding"/>
    <property type="evidence" value="ECO:0007669"/>
    <property type="project" value="InterPro"/>
</dbReference>
<dbReference type="InterPro" id="IPR056798">
    <property type="entry name" value="ADH_Fe_C"/>
</dbReference>
<sequence length="436" mass="45129">MSCCHLDSPAAAGDTAFTVDASRITFGRGCIAELGPRARGHGLSRVALFGDPTVAGLPIFAAARASLRAAGLDVVEYTDVRVEPTDASFADAVAFATAARPDGYVSVGGGSVIDTAKAANLYASHPADLLAYVNAPVGEGRAVPGPLAPHIACPTTSGTGSEVTGIAVFDLLSMAAKTGIANPALRPTEALIDPDATDTLPSTVVACSGLDVLSHALESYTARPYTRRPVTGPPERRPASQGANPWSDFGAREALRLLGRYLQRAVADGSDRRAREQTMWAATLAGIAFGNAGVHVPHAMAYAVAGLVRDFHPADYPGSAPMVPHGMAVIVNAPAVFRALADTDPARHLAAAGLLAGRGDPDAGAEDAGEVLAAELVRIIRALELPNGLTGLGYRETDCAALVDGSWPQQRLLQNAPRDIDRDDLAGFFGAALRYW</sequence>
<evidence type="ECO:0000256" key="6">
    <source>
        <dbReference type="ARBA" id="ARBA00049496"/>
    </source>
</evidence>
<name>A0A1X1RJH8_MYCFA</name>
<dbReference type="Pfam" id="PF25137">
    <property type="entry name" value="ADH_Fe_C"/>
    <property type="match status" value="1"/>
</dbReference>
<accession>A0A1X1RJH8</accession>
<dbReference type="InterPro" id="IPR039697">
    <property type="entry name" value="Alcohol_dehydrogenase_Fe"/>
</dbReference>
<dbReference type="PROSITE" id="PS00913">
    <property type="entry name" value="ADH_IRON_1"/>
    <property type="match status" value="1"/>
</dbReference>
<dbReference type="GO" id="GO:0047988">
    <property type="term" value="F:hydroxyacid-oxoacid transhydrogenase activity"/>
    <property type="evidence" value="ECO:0007669"/>
    <property type="project" value="UniProtKB-EC"/>
</dbReference>
<dbReference type="EMBL" id="LQOJ01000018">
    <property type="protein sequence ID" value="ORV07748.1"/>
    <property type="molecule type" value="Genomic_DNA"/>
</dbReference>
<evidence type="ECO:0000313" key="10">
    <source>
        <dbReference type="Proteomes" id="UP000193484"/>
    </source>
</evidence>
<dbReference type="PANTHER" id="PTHR11496:SF83">
    <property type="entry name" value="HYDROXYACID-OXOACID TRANSHYDROGENASE, MITOCHONDRIAL"/>
    <property type="match status" value="1"/>
</dbReference>
<comment type="similarity">
    <text evidence="2">Belongs to the iron-containing alcohol dehydrogenase family. Hydroxyacid-oxoacid transhydrogenase subfamily.</text>
</comment>
<protein>
    <recommendedName>
        <fullName evidence="3">hydroxyacid-oxoacid transhydrogenase</fullName>
        <ecNumber evidence="3">1.1.99.24</ecNumber>
    </recommendedName>
</protein>
<evidence type="ECO:0000256" key="3">
    <source>
        <dbReference type="ARBA" id="ARBA00013182"/>
    </source>
</evidence>
<dbReference type="RefSeq" id="WP_085093077.1">
    <property type="nucleotide sequence ID" value="NZ_AP022603.1"/>
</dbReference>
<dbReference type="FunFam" id="3.40.50.1970:FF:000003">
    <property type="entry name" value="Alcohol dehydrogenase, iron-containing"/>
    <property type="match status" value="1"/>
</dbReference>
<evidence type="ECO:0000313" key="9">
    <source>
        <dbReference type="EMBL" id="ORV07748.1"/>
    </source>
</evidence>
<keyword evidence="4" id="KW-0809">Transit peptide</keyword>
<dbReference type="GO" id="GO:0004022">
    <property type="term" value="F:alcohol dehydrogenase (NAD+) activity"/>
    <property type="evidence" value="ECO:0007669"/>
    <property type="project" value="InterPro"/>
</dbReference>
<dbReference type="PANTHER" id="PTHR11496">
    <property type="entry name" value="ALCOHOL DEHYDROGENASE"/>
    <property type="match status" value="1"/>
</dbReference>
<dbReference type="CDD" id="cd08190">
    <property type="entry name" value="HOT"/>
    <property type="match status" value="1"/>
</dbReference>
<dbReference type="STRING" id="1793.AWC04_03425"/>
<dbReference type="InterPro" id="IPR018211">
    <property type="entry name" value="ADH_Fe_CS"/>
</dbReference>
<dbReference type="Pfam" id="PF00465">
    <property type="entry name" value="Fe-ADH"/>
    <property type="match status" value="1"/>
</dbReference>
<keyword evidence="10" id="KW-1185">Reference proteome</keyword>
<dbReference type="Proteomes" id="UP000193484">
    <property type="component" value="Unassembled WGS sequence"/>
</dbReference>
<evidence type="ECO:0000259" key="8">
    <source>
        <dbReference type="Pfam" id="PF25137"/>
    </source>
</evidence>
<dbReference type="EC" id="1.1.99.24" evidence="3"/>
<feature type="domain" description="Alcohol dehydrogenase iron-type/glycerol dehydrogenase GldA" evidence="7">
    <location>
        <begin position="22"/>
        <end position="194"/>
    </location>
</feature>
<dbReference type="InterPro" id="IPR042157">
    <property type="entry name" value="HOT"/>
</dbReference>
<comment type="catalytic activity">
    <reaction evidence="6">
        <text>4-hydroxybutanoate + 2-oxoglutarate = (R)-2-hydroxyglutarate + succinate semialdehyde</text>
        <dbReference type="Rhea" id="RHEA:24734"/>
        <dbReference type="ChEBI" id="CHEBI:15801"/>
        <dbReference type="ChEBI" id="CHEBI:16724"/>
        <dbReference type="ChEBI" id="CHEBI:16810"/>
        <dbReference type="ChEBI" id="CHEBI:57706"/>
        <dbReference type="EC" id="1.1.99.24"/>
    </reaction>
</comment>
<evidence type="ECO:0000256" key="2">
    <source>
        <dbReference type="ARBA" id="ARBA00010005"/>
    </source>
</evidence>
<dbReference type="OrthoDB" id="323926at2"/>
<keyword evidence="5" id="KW-0560">Oxidoreductase</keyword>
<gene>
    <name evidence="9" type="ORF">AWC04_03425</name>
</gene>
<evidence type="ECO:0000256" key="4">
    <source>
        <dbReference type="ARBA" id="ARBA00022946"/>
    </source>
</evidence>
<dbReference type="Gene3D" id="1.20.1090.10">
    <property type="entry name" value="Dehydroquinate synthase-like - alpha domain"/>
    <property type="match status" value="1"/>
</dbReference>
<proteinExistence type="inferred from homology"/>
<reference evidence="9 10" key="1">
    <citation type="submission" date="2016-01" db="EMBL/GenBank/DDBJ databases">
        <title>The new phylogeny of the genus Mycobacterium.</title>
        <authorList>
            <person name="Tarcisio F."/>
            <person name="Conor M."/>
            <person name="Antonella G."/>
            <person name="Elisabetta G."/>
            <person name="Giulia F.S."/>
            <person name="Sara T."/>
            <person name="Anna F."/>
            <person name="Clotilde B."/>
            <person name="Roberto B."/>
            <person name="Veronica D.S."/>
            <person name="Fabio R."/>
            <person name="Monica P."/>
            <person name="Olivier J."/>
            <person name="Enrico T."/>
            <person name="Nicola S."/>
        </authorList>
    </citation>
    <scope>NUCLEOTIDE SEQUENCE [LARGE SCALE GENOMIC DNA]</scope>
    <source>
        <strain evidence="9 10">DSM 44179</strain>
    </source>
</reference>
<dbReference type="Gene3D" id="3.40.50.1970">
    <property type="match status" value="1"/>
</dbReference>
<dbReference type="AlphaFoldDB" id="A0A1X1RJH8"/>
<comment type="catalytic activity">
    <reaction evidence="1">
        <text>(S)-3-hydroxybutanoate + 2-oxoglutarate = (R)-2-hydroxyglutarate + acetoacetate</text>
        <dbReference type="Rhea" id="RHEA:23048"/>
        <dbReference type="ChEBI" id="CHEBI:11047"/>
        <dbReference type="ChEBI" id="CHEBI:13705"/>
        <dbReference type="ChEBI" id="CHEBI:15801"/>
        <dbReference type="ChEBI" id="CHEBI:16810"/>
        <dbReference type="EC" id="1.1.99.24"/>
    </reaction>
</comment>
<comment type="caution">
    <text evidence="9">The sequence shown here is derived from an EMBL/GenBank/DDBJ whole genome shotgun (WGS) entry which is preliminary data.</text>
</comment>
<feature type="domain" description="Fe-containing alcohol dehydrogenase-like C-terminal" evidence="8">
    <location>
        <begin position="240"/>
        <end position="429"/>
    </location>
</feature>
<dbReference type="SUPFAM" id="SSF56796">
    <property type="entry name" value="Dehydroquinate synthase-like"/>
    <property type="match status" value="1"/>
</dbReference>